<keyword evidence="4" id="KW-0689">Ribosomal protein</keyword>
<dbReference type="FunCoup" id="A0A2K1R799">
    <property type="interactions" value="3126"/>
</dbReference>
<proteinExistence type="inferred from homology"/>
<reference evidence="11" key="2">
    <citation type="submission" date="2017-07" db="EMBL/GenBank/DDBJ databases">
        <title>WGS assembly of Populus trichocarpa.</title>
        <authorList>
            <person name="Tuskan G."/>
            <person name="Difazio S."/>
            <person name="Jansson S."/>
            <person name="Bohlmann J."/>
            <person name="Grigoriev I."/>
            <person name="Hellsten U."/>
            <person name="Putnam N."/>
            <person name="Ralph S."/>
            <person name="Rombauts S."/>
            <person name="Salamov A."/>
            <person name="Schein J."/>
            <person name="Sterck L."/>
            <person name="Aerts A."/>
            <person name="Bhalerao R."/>
            <person name="Bhalerao R."/>
            <person name="Blaudez D."/>
            <person name="Boerjan W."/>
            <person name="Brun A."/>
            <person name="Brunner A."/>
            <person name="Busov V."/>
            <person name="Campbell M."/>
            <person name="Carlson J."/>
            <person name="Chalot M."/>
            <person name="Chapman J."/>
            <person name="Chen G."/>
            <person name="Cooper D."/>
            <person name="Coutinho P."/>
            <person name="Couturier J."/>
            <person name="Covert S."/>
            <person name="Cronk Q."/>
            <person name="Cunningham R."/>
            <person name="Davis J."/>
            <person name="Degroeve S."/>
            <person name="Dejardin A."/>
            <person name="Depamphilis C."/>
            <person name="Detter J."/>
            <person name="Dirks B."/>
            <person name="Dubchak I."/>
            <person name="Duplessis S."/>
            <person name="Ehlting J."/>
            <person name="Ellis B."/>
            <person name="Gendler K."/>
            <person name="Goodstein D."/>
            <person name="Gribskov M."/>
            <person name="Grimwood J."/>
            <person name="Groover A."/>
            <person name="Gunter L."/>
            <person name="Hamberger B."/>
            <person name="Heinze B."/>
            <person name="Helariutta Y."/>
            <person name="Henrissat B."/>
            <person name="Holligan D."/>
            <person name="Holt R."/>
            <person name="Huang W."/>
            <person name="Islam-Faridi N."/>
            <person name="Jones S."/>
            <person name="Jones-Rhoades M."/>
            <person name="Jorgensen R."/>
            <person name="Joshi C."/>
            <person name="Kangasjarvi J."/>
            <person name="Karlsson J."/>
            <person name="Kelleher C."/>
            <person name="Kirkpatrick R."/>
            <person name="Kirst M."/>
            <person name="Kohler A."/>
            <person name="Kalluri U."/>
            <person name="Larimer F."/>
            <person name="Leebens-Mack J."/>
            <person name="Leple J."/>
            <person name="Locascio P."/>
            <person name="Lou Y."/>
            <person name="Lucas S."/>
            <person name="Martin F."/>
            <person name="Montanini B."/>
            <person name="Napoli C."/>
            <person name="Nelson D."/>
            <person name="Nelson C."/>
            <person name="Nieminen K."/>
            <person name="Nilsson O."/>
            <person name="Pereda V."/>
            <person name="Peter G."/>
            <person name="Philippe R."/>
            <person name="Pilate G."/>
            <person name="Poliakov A."/>
            <person name="Razumovskaya J."/>
            <person name="Richardson P."/>
            <person name="Rinaldi C."/>
            <person name="Ritland K."/>
            <person name="Rouze P."/>
            <person name="Ryaboy D."/>
            <person name="Schmutz J."/>
            <person name="Schrader J."/>
            <person name="Segerman B."/>
            <person name="Shin H."/>
            <person name="Siddiqui A."/>
            <person name="Sterky F."/>
            <person name="Terry A."/>
            <person name="Tsai C."/>
            <person name="Uberbacher E."/>
            <person name="Unneberg P."/>
            <person name="Vahala J."/>
            <person name="Wall K."/>
            <person name="Wessler S."/>
            <person name="Yang G."/>
            <person name="Yin T."/>
            <person name="Douglas C."/>
            <person name="Marra M."/>
            <person name="Sandberg G."/>
            <person name="Van De Peer Y."/>
            <person name="Rokhsar D."/>
        </authorList>
    </citation>
    <scope>NUCLEOTIDE SEQUENCE</scope>
    <source>
        <strain evidence="11">Nisqually-1</strain>
    </source>
</reference>
<dbReference type="ExpressionAtlas" id="A0A2K1R799">
    <property type="expression patterns" value="baseline and differential"/>
</dbReference>
<sequence length="309" mass="34847">MDSQDFLFLNPIIITVSTQSPVFPFRPFCLFSKLKLSTLAGSTTSTLSLSLKTAISFLYFVCLCSSSSLHSASYVLSRLASLYQGLFVVIMACIQHSRNALRRIVAKETNLKSSDGAIHPLLYACQGVRYKKLEVILTTSIEKLGKAGQTVKVAPGHFRNHLMPKLLAVPNIEKFAHLIREQRKIYQPEEEEEVKVVKETMEDKMKEYETAAKRLVKAQLAFRVGINTAKFRARESKDDPIEILSPVTKDDILKEVTRQFNVQIEPDNVHLPSPLTALGEFEVPLRFPKSIPMPEGKVKWTLKVKIRGK</sequence>
<evidence type="ECO:0000256" key="6">
    <source>
        <dbReference type="ARBA" id="ARBA00031047"/>
    </source>
</evidence>
<accession>A0A2K1R799</accession>
<dbReference type="EMBL" id="KZ623402">
    <property type="protein sequence ID" value="PNS23123.1"/>
    <property type="molecule type" value="Genomic_DNA"/>
</dbReference>
<gene>
    <name evidence="11" type="ORF">POPTR_T089300</name>
</gene>
<dbReference type="GO" id="GO:0005840">
    <property type="term" value="C:ribosome"/>
    <property type="evidence" value="ECO:0007669"/>
    <property type="project" value="UniProtKB-KW"/>
</dbReference>
<dbReference type="InterPro" id="IPR009027">
    <property type="entry name" value="Ribosomal_bL9/RNase_H1_N"/>
</dbReference>
<dbReference type="InterPro" id="IPR000244">
    <property type="entry name" value="Ribosomal_bL9"/>
</dbReference>
<dbReference type="OrthoDB" id="5555409at2759"/>
<dbReference type="Pfam" id="PF03948">
    <property type="entry name" value="Ribosomal_L9_C"/>
    <property type="match status" value="1"/>
</dbReference>
<dbReference type="GO" id="GO:0003735">
    <property type="term" value="F:structural constituent of ribosome"/>
    <property type="evidence" value="ECO:0007669"/>
    <property type="project" value="InterPro"/>
</dbReference>
<dbReference type="SUPFAM" id="SSF55658">
    <property type="entry name" value="L9 N-domain-like"/>
    <property type="match status" value="1"/>
</dbReference>
<protein>
    <recommendedName>
        <fullName evidence="7">Large ribosomal subunit protein bL9c</fullName>
    </recommendedName>
    <alternativeName>
        <fullName evidence="8">50S ribosomal protein L9, chloroplastic</fullName>
    </alternativeName>
    <alternativeName>
        <fullName evidence="6">CL9</fullName>
    </alternativeName>
</protein>
<name>A0A2K1R799_POPTR</name>
<keyword evidence="2" id="KW-0699">rRNA-binding</keyword>
<evidence type="ECO:0000313" key="11">
    <source>
        <dbReference type="EMBL" id="PNS23123.1"/>
    </source>
</evidence>
<dbReference type="GO" id="GO:1990904">
    <property type="term" value="C:ribonucleoprotein complex"/>
    <property type="evidence" value="ECO:0007669"/>
    <property type="project" value="UniProtKB-KW"/>
</dbReference>
<dbReference type="InterPro" id="IPR036935">
    <property type="entry name" value="Ribosomal_bL9_N_sf"/>
</dbReference>
<dbReference type="InterPro" id="IPR020070">
    <property type="entry name" value="Ribosomal_bL9_N"/>
</dbReference>
<dbReference type="AlphaFoldDB" id="A0A2K1R799"/>
<feature type="domain" description="Large ribosomal subunit protein bL9 C-terminal" evidence="10">
    <location>
        <begin position="247"/>
        <end position="290"/>
    </location>
</feature>
<evidence type="ECO:0000256" key="8">
    <source>
        <dbReference type="ARBA" id="ARBA00035427"/>
    </source>
</evidence>
<dbReference type="Gene3D" id="3.10.430.100">
    <property type="entry name" value="Ribosomal protein L9, C-terminal domain"/>
    <property type="match status" value="1"/>
</dbReference>
<dbReference type="PANTHER" id="PTHR21368">
    <property type="entry name" value="50S RIBOSOMAL PROTEIN L9"/>
    <property type="match status" value="1"/>
</dbReference>
<evidence type="ECO:0000256" key="2">
    <source>
        <dbReference type="ARBA" id="ARBA00022730"/>
    </source>
</evidence>
<dbReference type="GO" id="GO:0019843">
    <property type="term" value="F:rRNA binding"/>
    <property type="evidence" value="ECO:0007669"/>
    <property type="project" value="UniProtKB-KW"/>
</dbReference>
<dbReference type="GO" id="GO:0005739">
    <property type="term" value="C:mitochondrion"/>
    <property type="evidence" value="ECO:0000318"/>
    <property type="project" value="GO_Central"/>
</dbReference>
<dbReference type="InterPro" id="IPR020069">
    <property type="entry name" value="Ribosomal_bL9_C"/>
</dbReference>
<evidence type="ECO:0000256" key="5">
    <source>
        <dbReference type="ARBA" id="ARBA00023274"/>
    </source>
</evidence>
<organism evidence="11">
    <name type="scientific">Populus trichocarpa</name>
    <name type="common">Western balsam poplar</name>
    <name type="synonym">Populus balsamifera subsp. trichocarpa</name>
    <dbReference type="NCBI Taxonomy" id="3694"/>
    <lineage>
        <taxon>Eukaryota</taxon>
        <taxon>Viridiplantae</taxon>
        <taxon>Streptophyta</taxon>
        <taxon>Embryophyta</taxon>
        <taxon>Tracheophyta</taxon>
        <taxon>Spermatophyta</taxon>
        <taxon>Magnoliopsida</taxon>
        <taxon>eudicotyledons</taxon>
        <taxon>Gunneridae</taxon>
        <taxon>Pentapetalae</taxon>
        <taxon>rosids</taxon>
        <taxon>fabids</taxon>
        <taxon>Malpighiales</taxon>
        <taxon>Salicaceae</taxon>
        <taxon>Saliceae</taxon>
        <taxon>Populus</taxon>
    </lineage>
</organism>
<keyword evidence="5" id="KW-0687">Ribonucleoprotein</keyword>
<dbReference type="InParanoid" id="A0A2K1R799"/>
<evidence type="ECO:0000259" key="9">
    <source>
        <dbReference type="Pfam" id="PF01281"/>
    </source>
</evidence>
<dbReference type="Gene3D" id="3.40.5.10">
    <property type="entry name" value="Ribosomal protein L9, N-terminal domain"/>
    <property type="match status" value="1"/>
</dbReference>
<dbReference type="FunFam" id="3.10.430.100:FF:000008">
    <property type="entry name" value="50S ribosomal protein L9"/>
    <property type="match status" value="1"/>
</dbReference>
<reference evidence="11" key="1">
    <citation type="journal article" date="2006" name="Science">
        <title>The genome of black cottonwood, Populus trichocarpa (Torr. &amp; Gray).</title>
        <authorList>
            <person name="Tuskan G.A."/>
            <person name="Difazio S."/>
            <person name="Jansson S."/>
            <person name="Bohlmann J."/>
            <person name="Grigoriev I."/>
            <person name="Hellsten U."/>
            <person name="Putnam N."/>
            <person name="Ralph S."/>
            <person name="Rombauts S."/>
            <person name="Salamov A."/>
            <person name="Schein J."/>
            <person name="Sterck L."/>
            <person name="Aerts A."/>
            <person name="Bhalerao R.R."/>
            <person name="Bhalerao R.P."/>
            <person name="Blaudez D."/>
            <person name="Boerjan W."/>
            <person name="Brun A."/>
            <person name="Brunner A."/>
            <person name="Busov V."/>
            <person name="Campbell M."/>
            <person name="Carlson J."/>
            <person name="Chalot M."/>
            <person name="Chapman J."/>
            <person name="Chen G.L."/>
            <person name="Cooper D."/>
            <person name="Coutinho P.M."/>
            <person name="Couturier J."/>
            <person name="Covert S."/>
            <person name="Cronk Q."/>
            <person name="Cunningham R."/>
            <person name="Davis J."/>
            <person name="Degroeve S."/>
            <person name="Dejardin A."/>
            <person name="Depamphilis C."/>
            <person name="Detter J."/>
            <person name="Dirks B."/>
            <person name="Dubchak I."/>
            <person name="Duplessis S."/>
            <person name="Ehlting J."/>
            <person name="Ellis B."/>
            <person name="Gendler K."/>
            <person name="Goodstein D."/>
            <person name="Gribskov M."/>
            <person name="Grimwood J."/>
            <person name="Groover A."/>
            <person name="Gunter L."/>
            <person name="Hamberger B."/>
            <person name="Heinze B."/>
            <person name="Helariutta Y."/>
            <person name="Henrissat B."/>
            <person name="Holligan D."/>
            <person name="Holt R."/>
            <person name="Huang W."/>
            <person name="Islam-Faridi N."/>
            <person name="Jones S."/>
            <person name="Jones-Rhoades M."/>
            <person name="Jorgensen R."/>
            <person name="Joshi C."/>
            <person name="Kangasjarvi J."/>
            <person name="Karlsson J."/>
            <person name="Kelleher C."/>
            <person name="Kirkpatrick R."/>
            <person name="Kirst M."/>
            <person name="Kohler A."/>
            <person name="Kalluri U."/>
            <person name="Larimer F."/>
            <person name="Leebens-Mack J."/>
            <person name="Leple J.C."/>
            <person name="Locascio P."/>
            <person name="Lou Y."/>
            <person name="Lucas S."/>
            <person name="Martin F."/>
            <person name="Montanini B."/>
            <person name="Napoli C."/>
            <person name="Nelson D.R."/>
            <person name="Nelson C."/>
            <person name="Nieminen K."/>
            <person name="Nilsson O."/>
            <person name="Pereda V."/>
            <person name="Peter G."/>
            <person name="Philippe R."/>
            <person name="Pilate G."/>
            <person name="Poliakov A."/>
            <person name="Razumovskaya J."/>
            <person name="Richardson P."/>
            <person name="Rinaldi C."/>
            <person name="Ritland K."/>
            <person name="Rouze P."/>
            <person name="Ryaboy D."/>
            <person name="Schmutz J."/>
            <person name="Schrader J."/>
            <person name="Segerman B."/>
            <person name="Shin H."/>
            <person name="Siddiqui A."/>
            <person name="Sterky F."/>
            <person name="Terry A."/>
            <person name="Tsai C.J."/>
            <person name="Uberbacher E."/>
            <person name="Unneberg P."/>
            <person name="Vahala J."/>
            <person name="Wall K."/>
            <person name="Wessler S."/>
            <person name="Yang G."/>
            <person name="Yin T."/>
            <person name="Douglas C."/>
            <person name="Marra M."/>
            <person name="Sandberg G."/>
            <person name="Van de Peer Y."/>
            <person name="Rokhsar D."/>
        </authorList>
    </citation>
    <scope>NUCLEOTIDE SEQUENCE [LARGE SCALE GENOMIC DNA]</scope>
    <source>
        <strain evidence="11">Nisqually-1</strain>
    </source>
</reference>
<comment type="similarity">
    <text evidence="1">Belongs to the bacterial ribosomal protein bL9 family.</text>
</comment>
<evidence type="ECO:0000259" key="10">
    <source>
        <dbReference type="Pfam" id="PF03948"/>
    </source>
</evidence>
<evidence type="ECO:0000256" key="1">
    <source>
        <dbReference type="ARBA" id="ARBA00010605"/>
    </source>
</evidence>
<keyword evidence="3" id="KW-0694">RNA-binding</keyword>
<feature type="domain" description="Ribosomal protein L9" evidence="9">
    <location>
        <begin position="134"/>
        <end position="170"/>
    </location>
</feature>
<dbReference type="FunFam" id="3.40.5.10:FF:000007">
    <property type="entry name" value="50S ribosomal protein L9"/>
    <property type="match status" value="1"/>
</dbReference>
<dbReference type="InterPro" id="IPR036791">
    <property type="entry name" value="Ribosomal_bL9_C_sf"/>
</dbReference>
<evidence type="ECO:0000256" key="4">
    <source>
        <dbReference type="ARBA" id="ARBA00022980"/>
    </source>
</evidence>
<dbReference type="SUPFAM" id="SSF55653">
    <property type="entry name" value="Ribosomal protein L9 C-domain"/>
    <property type="match status" value="1"/>
</dbReference>
<evidence type="ECO:0000256" key="3">
    <source>
        <dbReference type="ARBA" id="ARBA00022884"/>
    </source>
</evidence>
<evidence type="ECO:0000256" key="7">
    <source>
        <dbReference type="ARBA" id="ARBA00035193"/>
    </source>
</evidence>
<dbReference type="STRING" id="3694.A0A2K1R799"/>
<dbReference type="GO" id="GO:0006412">
    <property type="term" value="P:translation"/>
    <property type="evidence" value="ECO:0007669"/>
    <property type="project" value="InterPro"/>
</dbReference>
<dbReference type="Pfam" id="PF01281">
    <property type="entry name" value="Ribosomal_L9_N"/>
    <property type="match status" value="1"/>
</dbReference>